<evidence type="ECO:0000313" key="3">
    <source>
        <dbReference type="Proteomes" id="UP000037035"/>
    </source>
</evidence>
<evidence type="ECO:0000313" key="2">
    <source>
        <dbReference type="EMBL" id="KNZ50716.1"/>
    </source>
</evidence>
<keyword evidence="3" id="KW-1185">Reference proteome</keyword>
<sequence length="150" mass="17621">MKVGSFWWYQAAEAVNTATNFSNLAPSITRHRSIPYNTWTGRSVNWDILRTFGFLTYPLIPNEIRNFKLNRTAERGKILGYKNKFSSYCILNLEARKVVRIRDVKFEEFTFPGLNQVKNPEELDAYKIFDWPKRTLEQPLELPLPNESNT</sequence>
<dbReference type="InterPro" id="IPR057670">
    <property type="entry name" value="SH3_retrovirus"/>
</dbReference>
<dbReference type="AlphaFoldDB" id="A0A0L6UQA3"/>
<dbReference type="Pfam" id="PF25597">
    <property type="entry name" value="SH3_retrovirus"/>
    <property type="match status" value="1"/>
</dbReference>
<gene>
    <name evidence="2" type="ORF">VP01_4275g2</name>
</gene>
<reference evidence="2 3" key="1">
    <citation type="submission" date="2015-08" db="EMBL/GenBank/DDBJ databases">
        <title>Next Generation Sequencing and Analysis of the Genome of Puccinia sorghi L Schw, the Causal Agent of Maize Common Rust.</title>
        <authorList>
            <person name="Rochi L."/>
            <person name="Burguener G."/>
            <person name="Darino M."/>
            <person name="Turjanski A."/>
            <person name="Kreff E."/>
            <person name="Dieguez M.J."/>
            <person name="Sacco F."/>
        </authorList>
    </citation>
    <scope>NUCLEOTIDE SEQUENCE [LARGE SCALE GENOMIC DNA]</scope>
    <source>
        <strain evidence="2 3">RO10H11247</strain>
    </source>
</reference>
<evidence type="ECO:0000259" key="1">
    <source>
        <dbReference type="Pfam" id="PF25597"/>
    </source>
</evidence>
<comment type="caution">
    <text evidence="2">The sequence shown here is derived from an EMBL/GenBank/DDBJ whole genome shotgun (WGS) entry which is preliminary data.</text>
</comment>
<dbReference type="EMBL" id="LAVV01009363">
    <property type="protein sequence ID" value="KNZ50716.1"/>
    <property type="molecule type" value="Genomic_DNA"/>
</dbReference>
<feature type="domain" description="Retroviral polymerase SH3-like" evidence="1">
    <location>
        <begin position="56"/>
        <end position="116"/>
    </location>
</feature>
<dbReference type="VEuPathDB" id="FungiDB:VP01_4275g2"/>
<organism evidence="2 3">
    <name type="scientific">Puccinia sorghi</name>
    <dbReference type="NCBI Taxonomy" id="27349"/>
    <lineage>
        <taxon>Eukaryota</taxon>
        <taxon>Fungi</taxon>
        <taxon>Dikarya</taxon>
        <taxon>Basidiomycota</taxon>
        <taxon>Pucciniomycotina</taxon>
        <taxon>Pucciniomycetes</taxon>
        <taxon>Pucciniales</taxon>
        <taxon>Pucciniaceae</taxon>
        <taxon>Puccinia</taxon>
    </lineage>
</organism>
<dbReference type="OrthoDB" id="2802215at2759"/>
<proteinExistence type="predicted"/>
<protein>
    <submittedName>
        <fullName evidence="2">DEHA2G11539p protein</fullName>
    </submittedName>
</protein>
<name>A0A0L6UQA3_9BASI</name>
<accession>A0A0L6UQA3</accession>
<dbReference type="Proteomes" id="UP000037035">
    <property type="component" value="Unassembled WGS sequence"/>
</dbReference>